<reference evidence="1 2" key="1">
    <citation type="submission" date="2023-02" db="EMBL/GenBank/DDBJ databases">
        <title>Gemone sequence of Telluria chitinolytica ACM 3522T.</title>
        <authorList>
            <person name="Frediansyah A."/>
            <person name="Miess H."/>
            <person name="Gross H."/>
        </authorList>
    </citation>
    <scope>NUCLEOTIDE SEQUENCE [LARGE SCALE GENOMIC DNA]</scope>
    <source>
        <strain evidence="1 2">ACM 3522</strain>
    </source>
</reference>
<keyword evidence="2" id="KW-1185">Reference proteome</keyword>
<name>A0ABY8BIM2_9BURK</name>
<evidence type="ECO:0000313" key="2">
    <source>
        <dbReference type="Proteomes" id="UP001216510"/>
    </source>
</evidence>
<gene>
    <name evidence="1" type="ORF">PX653_14065</name>
</gene>
<accession>A0ABY8BIM2</accession>
<dbReference type="Proteomes" id="UP001216510">
    <property type="component" value="Chromosome"/>
</dbReference>
<proteinExistence type="predicted"/>
<evidence type="ECO:0008006" key="3">
    <source>
        <dbReference type="Google" id="ProtNLM"/>
    </source>
</evidence>
<sequence length="253" mass="27300">MKRISATIVFTSAILTGCATTPSAVPTVDGADISALKSERIAVNYKVVTKQVNYLETLYRVLWLETKTSRQDFGGLWSADEDMTRYTVEALRAQGFNADSVHGALAPAQVSAANGVLAGRALADANVPHPEIAGTKLLPIPLYFGTWPKAPALDAATAALRQKGYRYLVDMTAMDLYGNAVGYGMVNVAAQPNLRVIDLATNKVVWNSNLAHMEIFQLGGDLKKLEENDLAKLKEGMKAGIGKINFQSLWGVK</sequence>
<dbReference type="PROSITE" id="PS51257">
    <property type="entry name" value="PROKAR_LIPOPROTEIN"/>
    <property type="match status" value="1"/>
</dbReference>
<evidence type="ECO:0000313" key="1">
    <source>
        <dbReference type="EMBL" id="WEF35822.1"/>
    </source>
</evidence>
<dbReference type="RefSeq" id="WP_277418468.1">
    <property type="nucleotide sequence ID" value="NZ_CP119083.1"/>
</dbReference>
<organism evidence="1 2">
    <name type="scientific">Pseudoduganella chitinolytica</name>
    <dbReference type="NCBI Taxonomy" id="34070"/>
    <lineage>
        <taxon>Bacteria</taxon>
        <taxon>Pseudomonadati</taxon>
        <taxon>Pseudomonadota</taxon>
        <taxon>Betaproteobacteria</taxon>
        <taxon>Burkholderiales</taxon>
        <taxon>Oxalobacteraceae</taxon>
        <taxon>Telluria group</taxon>
        <taxon>Pseudoduganella</taxon>
    </lineage>
</organism>
<dbReference type="EMBL" id="CP119083">
    <property type="protein sequence ID" value="WEF35822.1"/>
    <property type="molecule type" value="Genomic_DNA"/>
</dbReference>
<protein>
    <recommendedName>
        <fullName evidence="3">Lipoprotein</fullName>
    </recommendedName>
</protein>